<dbReference type="Proteomes" id="UP000253805">
    <property type="component" value="Unassembled WGS sequence"/>
</dbReference>
<protein>
    <submittedName>
        <fullName evidence="2">Uncharacterized protein</fullName>
    </submittedName>
</protein>
<gene>
    <name evidence="2" type="ORF">C1850_08185</name>
</gene>
<feature type="coiled-coil region" evidence="1">
    <location>
        <begin position="231"/>
        <end position="290"/>
    </location>
</feature>
<sequence length="380" mass="42471">MSDVWGESLPILYGRSVATGELVHVDDAPNGKACGCVCPDPGCGQPLVARNNGKKKIHHFAHIGGTCAWSAEYLLAELALEVIRERGRVWFPELAYEALGTHLPEKVSEGMELPVCCAEKIEVEGRKAPAIALGIRTSRGNARYVFVPELVHVLDGEQIASLRKECRGIVRIGLRSLMRSMKTLEGKHYDREELAVRIQSKEVMEELLSGRRQRHLEWAWNAKAKELGDRAWALYAQRKKEERQKADAEKERKAVIDQARREKVRLAAAKRAEKERAQLAQATKATAEREAAREAWEEAHPVQGRSIRDEARRQKALSDMDRAREIMAPIVDDARRPARGLGGKRWYRCEKCGKVGPADEFAVGDVGGVWNRGVCLECAG</sequence>
<organism evidence="2 3">
    <name type="scientific">Adlercreutzia equolifaciens subsp. celatus</name>
    <dbReference type="NCBI Taxonomy" id="394340"/>
    <lineage>
        <taxon>Bacteria</taxon>
        <taxon>Bacillati</taxon>
        <taxon>Actinomycetota</taxon>
        <taxon>Coriobacteriia</taxon>
        <taxon>Eggerthellales</taxon>
        <taxon>Eggerthellaceae</taxon>
        <taxon>Adlercreutzia</taxon>
    </lineage>
</organism>
<evidence type="ECO:0000313" key="3">
    <source>
        <dbReference type="Proteomes" id="UP000253805"/>
    </source>
</evidence>
<proteinExistence type="predicted"/>
<dbReference type="RefSeq" id="WP_114549307.1">
    <property type="nucleotide sequence ID" value="NZ_PPUT01000020.1"/>
</dbReference>
<keyword evidence="1" id="KW-0175">Coiled coil</keyword>
<accession>A0A369NX44</accession>
<name>A0A369NX44_9ACTN</name>
<evidence type="ECO:0000256" key="1">
    <source>
        <dbReference type="SAM" id="Coils"/>
    </source>
</evidence>
<evidence type="ECO:0000313" key="2">
    <source>
        <dbReference type="EMBL" id="RDC43404.1"/>
    </source>
</evidence>
<comment type="caution">
    <text evidence="2">The sequence shown here is derived from an EMBL/GenBank/DDBJ whole genome shotgun (WGS) entry which is preliminary data.</text>
</comment>
<dbReference type="AlphaFoldDB" id="A0A369NX44"/>
<reference evidence="2 3" key="1">
    <citation type="journal article" date="2018" name="Elife">
        <title>Discovery and characterization of a prevalent human gut bacterial enzyme sufficient for the inactivation of a family of plant toxins.</title>
        <authorList>
            <person name="Koppel N."/>
            <person name="Bisanz J.E."/>
            <person name="Pandelia M.E."/>
            <person name="Turnbaugh P.J."/>
            <person name="Balskus E.P."/>
        </authorList>
    </citation>
    <scope>NUCLEOTIDE SEQUENCE [LARGE SCALE GENOMIC DNA]</scope>
    <source>
        <strain evidence="2 3">OB21 GAM 11</strain>
    </source>
</reference>
<dbReference type="EMBL" id="PPUT01000020">
    <property type="protein sequence ID" value="RDC43404.1"/>
    <property type="molecule type" value="Genomic_DNA"/>
</dbReference>